<comment type="caution">
    <text evidence="14">The sequence shown here is derived from an EMBL/GenBank/DDBJ whole genome shotgun (WGS) entry which is preliminary data.</text>
</comment>
<dbReference type="Proteomes" id="UP000651452">
    <property type="component" value="Unassembled WGS sequence"/>
</dbReference>
<keyword evidence="4" id="KW-0964">Secreted</keyword>
<evidence type="ECO:0000256" key="8">
    <source>
        <dbReference type="ARBA" id="ARBA00024983"/>
    </source>
</evidence>
<evidence type="ECO:0000256" key="7">
    <source>
        <dbReference type="ARBA" id="ARBA00023295"/>
    </source>
</evidence>
<keyword evidence="7" id="KW-0326">Glycosidase</keyword>
<keyword evidence="3" id="KW-0134">Cell wall</keyword>
<dbReference type="InterPro" id="IPR050732">
    <property type="entry name" value="Beta-glucan_modifiers"/>
</dbReference>
<proteinExistence type="inferred from homology"/>
<dbReference type="AlphaFoldDB" id="A0A8H7MK85"/>
<feature type="compositionally biased region" description="Low complexity" evidence="13">
    <location>
        <begin position="164"/>
        <end position="184"/>
    </location>
</feature>
<evidence type="ECO:0000256" key="9">
    <source>
        <dbReference type="ARBA" id="ARBA00039284"/>
    </source>
</evidence>
<dbReference type="InterPro" id="IPR017853">
    <property type="entry name" value="GH"/>
</dbReference>
<comment type="similarity">
    <text evidence="2">Belongs to the glycosyl hydrolase 17 family.</text>
</comment>
<sequence>MKASIVAASALVASVAAFEHKNHAGFHMRRGAYEPKDEVCTVYTTVYVHALPSIVPNTTAIYEHSTPAAETSTSCTEGDKTSSIYTPIVISTETPEASQPAYPTVPVVSESSKPVVPVSSPPAVPVSSAPAVPVSSAPAVPVSSAPAVPVSSPPAVPEYPTKPVVTESSKEASSSVPVVESSKPAPEPSKPATPEYPTKPVDTPKPSPSSSKAVDTPKPAPSSSKAADKPKPTGSYSTGGRIVTNGNKWAMTYTPYAPDGNCKTEGDIKSDIKIIADLGFTTIRSYSTDCGVFEYVVPACQEHGLKIIYGIFLEAGGSGGKGPFSQYANDQLDDIKNNAPKDGVAMVIVGNECMFNNNCAPAELASYIDHVREQLQGAGFPKDIAITTTEPVGTWEEKGAALCDHIDIFTVQVHPYFTSSISPDMAGDFAAQQLEQAAKVCPEAAAKGKFISEIGWPSAGNSNGKAVAGVAEQKEAMEKIMEKVGAESCLFSFKDDPWKHPGALGVEQHFGCVDALSP</sequence>
<evidence type="ECO:0000256" key="10">
    <source>
        <dbReference type="ARBA" id="ARBA00041495"/>
    </source>
</evidence>
<comment type="function">
    <text evidence="8">Beta-glucosidases are one of a number of cellulolytic enzymes involved in the degradation of cellulosic biomass. Catalyzes the last step releasing glucose from the inhibitory cellobiose.</text>
</comment>
<keyword evidence="6" id="KW-0378">Hydrolase</keyword>
<organism evidence="14 15">
    <name type="scientific">Ascochyta lentis</name>
    <dbReference type="NCBI Taxonomy" id="205686"/>
    <lineage>
        <taxon>Eukaryota</taxon>
        <taxon>Fungi</taxon>
        <taxon>Dikarya</taxon>
        <taxon>Ascomycota</taxon>
        <taxon>Pezizomycotina</taxon>
        <taxon>Dothideomycetes</taxon>
        <taxon>Pleosporomycetidae</taxon>
        <taxon>Pleosporales</taxon>
        <taxon>Pleosporineae</taxon>
        <taxon>Didymellaceae</taxon>
        <taxon>Ascochyta</taxon>
    </lineage>
</organism>
<evidence type="ECO:0000256" key="6">
    <source>
        <dbReference type="ARBA" id="ARBA00022801"/>
    </source>
</evidence>
<evidence type="ECO:0000313" key="14">
    <source>
        <dbReference type="EMBL" id="KAF9699819.1"/>
    </source>
</evidence>
<dbReference type="GO" id="GO:0009277">
    <property type="term" value="C:fungal-type cell wall"/>
    <property type="evidence" value="ECO:0007669"/>
    <property type="project" value="TreeGrafter"/>
</dbReference>
<dbReference type="GO" id="GO:0042973">
    <property type="term" value="F:glucan endo-1,3-beta-D-glucosidase activity"/>
    <property type="evidence" value="ECO:0007669"/>
    <property type="project" value="TreeGrafter"/>
</dbReference>
<gene>
    <name evidence="14" type="ORF">EKO04_002271</name>
</gene>
<evidence type="ECO:0000256" key="13">
    <source>
        <dbReference type="SAM" id="MobiDB-lite"/>
    </source>
</evidence>
<evidence type="ECO:0000256" key="2">
    <source>
        <dbReference type="ARBA" id="ARBA00008773"/>
    </source>
</evidence>
<dbReference type="GO" id="GO:0009986">
    <property type="term" value="C:cell surface"/>
    <property type="evidence" value="ECO:0007669"/>
    <property type="project" value="TreeGrafter"/>
</dbReference>
<dbReference type="GO" id="GO:0071555">
    <property type="term" value="P:cell wall organization"/>
    <property type="evidence" value="ECO:0007669"/>
    <property type="project" value="TreeGrafter"/>
</dbReference>
<evidence type="ECO:0000256" key="1">
    <source>
        <dbReference type="ARBA" id="ARBA00004191"/>
    </source>
</evidence>
<comment type="subcellular location">
    <subcellularLocation>
        <location evidence="1">Secreted</location>
        <location evidence="1">Cell wall</location>
    </subcellularLocation>
</comment>
<feature type="compositionally biased region" description="Low complexity" evidence="13">
    <location>
        <begin position="105"/>
        <end position="118"/>
    </location>
</feature>
<dbReference type="SUPFAM" id="SSF51445">
    <property type="entry name" value="(Trans)glycosidases"/>
    <property type="match status" value="1"/>
</dbReference>
<evidence type="ECO:0000256" key="11">
    <source>
        <dbReference type="ARBA" id="ARBA00041516"/>
    </source>
</evidence>
<keyword evidence="5" id="KW-0732">Signal</keyword>
<reference evidence="14" key="2">
    <citation type="submission" date="2020-09" db="EMBL/GenBank/DDBJ databases">
        <title>Reference genome assembly for Australian Ascochyta lentis isolate Al4.</title>
        <authorList>
            <person name="Lee R.C."/>
            <person name="Farfan-Caceres L.M."/>
            <person name="Debler J.W."/>
            <person name="Williams A.H."/>
            <person name="Henares B.M."/>
        </authorList>
    </citation>
    <scope>NUCLEOTIDE SEQUENCE</scope>
    <source>
        <strain evidence="14">Al4</strain>
    </source>
</reference>
<dbReference type="PANTHER" id="PTHR16631:SF24">
    <property type="entry name" value="FAMILY 17 GLUCOSIDASE SCW11-RELATED"/>
    <property type="match status" value="1"/>
</dbReference>
<evidence type="ECO:0000313" key="15">
    <source>
        <dbReference type="Proteomes" id="UP000651452"/>
    </source>
</evidence>
<evidence type="ECO:0000256" key="12">
    <source>
        <dbReference type="ARBA" id="ARBA00042762"/>
    </source>
</evidence>
<dbReference type="PANTHER" id="PTHR16631">
    <property type="entry name" value="GLUCAN 1,3-BETA-GLUCOSIDASE"/>
    <property type="match status" value="1"/>
</dbReference>
<protein>
    <recommendedName>
        <fullName evidence="9">Probable beta-glucosidase btgE</fullName>
    </recommendedName>
    <alternativeName>
        <fullName evidence="10">Beta-D-glucoside glucohydrolase btgE</fullName>
    </alternativeName>
    <alternativeName>
        <fullName evidence="12">Cellobiase btgE</fullName>
    </alternativeName>
    <alternativeName>
        <fullName evidence="11">Gentiobiase btgE</fullName>
    </alternativeName>
</protein>
<accession>A0A8H7MK85</accession>
<dbReference type="Gene3D" id="3.20.20.80">
    <property type="entry name" value="Glycosidases"/>
    <property type="match status" value="2"/>
</dbReference>
<reference evidence="14" key="1">
    <citation type="submission" date="2018-12" db="EMBL/GenBank/DDBJ databases">
        <authorList>
            <person name="Syme R.A."/>
            <person name="Farfan-Caceres L."/>
            <person name="Lichtenzveig J."/>
        </authorList>
    </citation>
    <scope>NUCLEOTIDE SEQUENCE</scope>
    <source>
        <strain evidence="14">Al4</strain>
    </source>
</reference>
<feature type="region of interest" description="Disordered" evidence="13">
    <location>
        <begin position="95"/>
        <end position="241"/>
    </location>
</feature>
<dbReference type="GO" id="GO:0005576">
    <property type="term" value="C:extracellular region"/>
    <property type="evidence" value="ECO:0007669"/>
    <property type="project" value="TreeGrafter"/>
</dbReference>
<keyword evidence="15" id="KW-1185">Reference proteome</keyword>
<dbReference type="EMBL" id="RZGK01000004">
    <property type="protein sequence ID" value="KAF9699819.1"/>
    <property type="molecule type" value="Genomic_DNA"/>
</dbReference>
<evidence type="ECO:0000256" key="3">
    <source>
        <dbReference type="ARBA" id="ARBA00022512"/>
    </source>
</evidence>
<dbReference type="OrthoDB" id="4082933at2759"/>
<evidence type="ECO:0000256" key="4">
    <source>
        <dbReference type="ARBA" id="ARBA00022525"/>
    </source>
</evidence>
<feature type="compositionally biased region" description="Low complexity" evidence="13">
    <location>
        <begin position="125"/>
        <end position="150"/>
    </location>
</feature>
<name>A0A8H7MK85_9PLEO</name>
<evidence type="ECO:0000256" key="5">
    <source>
        <dbReference type="ARBA" id="ARBA00022729"/>
    </source>
</evidence>